<proteinExistence type="predicted"/>
<reference evidence="1" key="1">
    <citation type="submission" date="2022-02" db="EMBL/GenBank/DDBJ databases">
        <title>Aestuariibaculum sp., a marine bacterium isolated from sediment in Guangxi.</title>
        <authorList>
            <person name="Ying J."/>
        </authorList>
    </citation>
    <scope>NUCLEOTIDE SEQUENCE</scope>
    <source>
        <strain evidence="1">L182</strain>
    </source>
</reference>
<dbReference type="RefSeq" id="WP_240572297.1">
    <property type="nucleotide sequence ID" value="NZ_CP136709.1"/>
</dbReference>
<evidence type="ECO:0000313" key="2">
    <source>
        <dbReference type="Proteomes" id="UP001156141"/>
    </source>
</evidence>
<dbReference type="Proteomes" id="UP001156141">
    <property type="component" value="Unassembled WGS sequence"/>
</dbReference>
<keyword evidence="2" id="KW-1185">Reference proteome</keyword>
<name>A0ABS9RGA3_9FLAO</name>
<accession>A0ABS9RGA3</accession>
<gene>
    <name evidence="1" type="ORF">MKW35_05035</name>
</gene>
<organism evidence="1 2">
    <name type="scientific">Aestuariibaculum lutulentum</name>
    <dbReference type="NCBI Taxonomy" id="2920935"/>
    <lineage>
        <taxon>Bacteria</taxon>
        <taxon>Pseudomonadati</taxon>
        <taxon>Bacteroidota</taxon>
        <taxon>Flavobacteriia</taxon>
        <taxon>Flavobacteriales</taxon>
        <taxon>Flavobacteriaceae</taxon>
    </lineage>
</organism>
<sequence length="560" mass="65129">MELNAMCLFLYYVEVMRKSNTLEFIEKSKNVHGDKYDYSKVEYLGATEKVCIICPEHGPFYQIPNSHSRGKGCLKCARKIAIKKTYSNTEKFIEKARKKHGNKYDYSKVEYIKAKEKVSIICHNIDEITNEKHGEFLQQPSNHLAGGNCPKCTGNYMTQELFIKRARVIHNNQYDYSKVEYKTARKKVNVICPEHGLFSQVPDSHIRGNGCPKCSNIYSPTTREWIEKAKKIHGNRYDYSKTVYKKTHSKVSIICKEHGVFLQTPANHLNGNNCPKCTGNYMDKSFFIQKANEIYKDKSGAPLYDYSLVDYVDSSTKVTIICHNKDPETGKEHGEFNKTPNTLLTQHGCPKCGLESLRQIKSLTRLSNKEFLDKAFPNEYEYLNGYKTAASKMHIKCKKCGHKFWQKANNHLMGAGCPACKMSRLERAVCNYLKKHNVKYKMQKRFEWLGRQSLDFYLPDFNMAIECQGIQHFEPKDFFGGDDELKNIVKRDNRKLKKCSSNNIEMVYVIDNEKYLEKKYHFDIAEPFSGNVCYKIMHINNFENYINQLVEMSNFFEKKL</sequence>
<protein>
    <submittedName>
        <fullName evidence="1">Uncharacterized protein</fullName>
    </submittedName>
</protein>
<comment type="caution">
    <text evidence="1">The sequence shown here is derived from an EMBL/GenBank/DDBJ whole genome shotgun (WGS) entry which is preliminary data.</text>
</comment>
<dbReference type="EMBL" id="JAKVQD010000001">
    <property type="protein sequence ID" value="MCH4551976.1"/>
    <property type="molecule type" value="Genomic_DNA"/>
</dbReference>
<dbReference type="Gene3D" id="3.40.960.10">
    <property type="entry name" value="VSR Endonuclease"/>
    <property type="match status" value="1"/>
</dbReference>
<evidence type="ECO:0000313" key="1">
    <source>
        <dbReference type="EMBL" id="MCH4551976.1"/>
    </source>
</evidence>